<dbReference type="Pfam" id="PF24981">
    <property type="entry name" value="Beta-prop_ATRN-LZTR1"/>
    <property type="match status" value="1"/>
</dbReference>
<dbReference type="PANTHER" id="PTHR45632:SF24">
    <property type="entry name" value="GALACTOSE OXIDASE"/>
    <property type="match status" value="1"/>
</dbReference>
<feature type="signal peptide" evidence="3">
    <location>
        <begin position="1"/>
        <end position="18"/>
    </location>
</feature>
<dbReference type="InterPro" id="IPR006652">
    <property type="entry name" value="Kelch_1"/>
</dbReference>
<keyword evidence="2" id="KW-0677">Repeat</keyword>
<dbReference type="OrthoDB" id="45365at2759"/>
<sequence>MLLKAISAVSLLAGVAHTAVDSPKALPGKWFNLPNITRDGGQYPRQEHSVALVDDDMYVLGGILPFDGTTYPTVNIVQKFNFVTNTWTEVAPMPAALNHVNVAVVNGLIYYLGGLAAVEPTYWNASGACAVYDPSTDKWTILPDMPEGRAIGSAATMVGGETIYLPAGLLNTNLTDDNEGTTAMFTSYNVVTREWTVLPDLPAPRDHAGKGQHGNMLYILGGRLYGHWNVVDTVFGYDIHAQVWSTNFTPMPTGRGGCASASIGSETFVAGGEGDPNTTTNVWPQTQAYDPVKNTWTSYMDMAVPVHGTAGVTYNRRIVIPGGGLEIGGDPTQLVQGFNPYWR</sequence>
<comment type="caution">
    <text evidence="5">The sequence shown here is derived from an EMBL/GenBank/DDBJ whole genome shotgun (WGS) entry which is preliminary data.</text>
</comment>
<name>A0A0G2HEN0_PHACM</name>
<keyword evidence="3" id="KW-0732">Signal</keyword>
<dbReference type="Proteomes" id="UP000053317">
    <property type="component" value="Unassembled WGS sequence"/>
</dbReference>
<evidence type="ECO:0000256" key="3">
    <source>
        <dbReference type="SAM" id="SignalP"/>
    </source>
</evidence>
<reference evidence="5 6" key="2">
    <citation type="submission" date="2015-05" db="EMBL/GenBank/DDBJ databases">
        <authorList>
            <person name="Morales-Cruz A."/>
            <person name="Amrine K.C."/>
            <person name="Cantu D."/>
        </authorList>
    </citation>
    <scope>NUCLEOTIDE SEQUENCE [LARGE SCALE GENOMIC DNA]</scope>
    <source>
        <strain evidence="5">UCRPC4</strain>
    </source>
</reference>
<accession>A0A0G2HEN0</accession>
<keyword evidence="6" id="KW-1185">Reference proteome</keyword>
<feature type="chain" id="PRO_5002544834" evidence="3">
    <location>
        <begin position="19"/>
        <end position="343"/>
    </location>
</feature>
<dbReference type="InterPro" id="IPR056737">
    <property type="entry name" value="Beta-prop_ATRN-MKLN-like"/>
</dbReference>
<evidence type="ECO:0000256" key="2">
    <source>
        <dbReference type="ARBA" id="ARBA00022737"/>
    </source>
</evidence>
<organism evidence="5 6">
    <name type="scientific">Phaeomoniella chlamydospora</name>
    <name type="common">Phaeoacremonium chlamydosporum</name>
    <dbReference type="NCBI Taxonomy" id="158046"/>
    <lineage>
        <taxon>Eukaryota</taxon>
        <taxon>Fungi</taxon>
        <taxon>Dikarya</taxon>
        <taxon>Ascomycota</taxon>
        <taxon>Pezizomycotina</taxon>
        <taxon>Eurotiomycetes</taxon>
        <taxon>Chaetothyriomycetidae</taxon>
        <taxon>Phaeomoniellales</taxon>
        <taxon>Phaeomoniellaceae</taxon>
        <taxon>Phaeomoniella</taxon>
    </lineage>
</organism>
<dbReference type="SMART" id="SM00612">
    <property type="entry name" value="Kelch"/>
    <property type="match status" value="5"/>
</dbReference>
<dbReference type="SUPFAM" id="SSF117281">
    <property type="entry name" value="Kelch motif"/>
    <property type="match status" value="1"/>
</dbReference>
<evidence type="ECO:0000256" key="1">
    <source>
        <dbReference type="ARBA" id="ARBA00022441"/>
    </source>
</evidence>
<dbReference type="InterPro" id="IPR015915">
    <property type="entry name" value="Kelch-typ_b-propeller"/>
</dbReference>
<dbReference type="AlphaFoldDB" id="A0A0G2HEN0"/>
<dbReference type="Gene3D" id="2.120.10.80">
    <property type="entry name" value="Kelch-type beta propeller"/>
    <property type="match status" value="2"/>
</dbReference>
<keyword evidence="1" id="KW-0880">Kelch repeat</keyword>
<protein>
    <submittedName>
        <fullName evidence="5">Putative kelch repeat-containing protein</fullName>
    </submittedName>
</protein>
<feature type="domain" description="Attractin/MKLN-like beta-propeller" evidence="4">
    <location>
        <begin position="30"/>
        <end position="222"/>
    </location>
</feature>
<evidence type="ECO:0000259" key="4">
    <source>
        <dbReference type="Pfam" id="PF24981"/>
    </source>
</evidence>
<dbReference type="EMBL" id="LCWF01000033">
    <property type="protein sequence ID" value="KKY26920.1"/>
    <property type="molecule type" value="Genomic_DNA"/>
</dbReference>
<dbReference type="PANTHER" id="PTHR45632">
    <property type="entry name" value="LD33804P"/>
    <property type="match status" value="1"/>
</dbReference>
<proteinExistence type="predicted"/>
<evidence type="ECO:0000313" key="6">
    <source>
        <dbReference type="Proteomes" id="UP000053317"/>
    </source>
</evidence>
<evidence type="ECO:0000313" key="5">
    <source>
        <dbReference type="EMBL" id="KKY26920.1"/>
    </source>
</evidence>
<gene>
    <name evidence="5" type="ORF">UCRPC4_g01386</name>
</gene>
<reference evidence="5 6" key="1">
    <citation type="submission" date="2015-05" db="EMBL/GenBank/DDBJ databases">
        <title>Distinctive expansion of gene families associated with plant cell wall degradation and secondary metabolism in the genomes of grapevine trunk pathogens.</title>
        <authorList>
            <person name="Lawrence D.P."/>
            <person name="Travadon R."/>
            <person name="Rolshausen P.E."/>
            <person name="Baumgartner K."/>
        </authorList>
    </citation>
    <scope>NUCLEOTIDE SEQUENCE [LARGE SCALE GENOMIC DNA]</scope>
    <source>
        <strain evidence="5">UCRPC4</strain>
    </source>
</reference>